<accession>A0A4Y2J9Q1</accession>
<organism evidence="2 3">
    <name type="scientific">Araneus ventricosus</name>
    <name type="common">Orbweaver spider</name>
    <name type="synonym">Epeira ventricosa</name>
    <dbReference type="NCBI Taxonomy" id="182803"/>
    <lineage>
        <taxon>Eukaryota</taxon>
        <taxon>Metazoa</taxon>
        <taxon>Ecdysozoa</taxon>
        <taxon>Arthropoda</taxon>
        <taxon>Chelicerata</taxon>
        <taxon>Arachnida</taxon>
        <taxon>Araneae</taxon>
        <taxon>Araneomorphae</taxon>
        <taxon>Entelegynae</taxon>
        <taxon>Araneoidea</taxon>
        <taxon>Araneidae</taxon>
        <taxon>Araneus</taxon>
    </lineage>
</organism>
<gene>
    <name evidence="2" type="ORF">AVEN_169403_1</name>
</gene>
<dbReference type="EMBL" id="BGPR01003340">
    <property type="protein sequence ID" value="GBM86807.1"/>
    <property type="molecule type" value="Genomic_DNA"/>
</dbReference>
<proteinExistence type="predicted"/>
<dbReference type="AlphaFoldDB" id="A0A4Y2J9Q1"/>
<feature type="region of interest" description="Disordered" evidence="1">
    <location>
        <begin position="31"/>
        <end position="52"/>
    </location>
</feature>
<reference evidence="2 3" key="1">
    <citation type="journal article" date="2019" name="Sci. Rep.">
        <title>Orb-weaving spider Araneus ventricosus genome elucidates the spidroin gene catalogue.</title>
        <authorList>
            <person name="Kono N."/>
            <person name="Nakamura H."/>
            <person name="Ohtoshi R."/>
            <person name="Moran D.A.P."/>
            <person name="Shinohara A."/>
            <person name="Yoshida Y."/>
            <person name="Fujiwara M."/>
            <person name="Mori M."/>
            <person name="Tomita M."/>
            <person name="Arakawa K."/>
        </authorList>
    </citation>
    <scope>NUCLEOTIDE SEQUENCE [LARGE SCALE GENOMIC DNA]</scope>
</reference>
<dbReference type="Proteomes" id="UP000499080">
    <property type="component" value="Unassembled WGS sequence"/>
</dbReference>
<evidence type="ECO:0000313" key="3">
    <source>
        <dbReference type="Proteomes" id="UP000499080"/>
    </source>
</evidence>
<name>A0A4Y2J9Q1_ARAVE</name>
<keyword evidence="3" id="KW-1185">Reference proteome</keyword>
<protein>
    <submittedName>
        <fullName evidence="2">Uncharacterized protein</fullName>
    </submittedName>
</protein>
<comment type="caution">
    <text evidence="2">The sequence shown here is derived from an EMBL/GenBank/DDBJ whole genome shotgun (WGS) entry which is preliminary data.</text>
</comment>
<evidence type="ECO:0000313" key="2">
    <source>
        <dbReference type="EMBL" id="GBM86807.1"/>
    </source>
</evidence>
<evidence type="ECO:0000256" key="1">
    <source>
        <dbReference type="SAM" id="MobiDB-lite"/>
    </source>
</evidence>
<sequence length="148" mass="16412">MDLLRKGYRKPKGRPCNRRFAQASNAMKHWNKSVNETDDNSADVKSGKTLSGGSAHKGLKINCSKKQVLDLSRNVGRRKYIDCDSSFDNAEIIDVGVSYDGHKSLRGTGIIIDILIGLVIDSEVLSEHCYDFVNSEGTLGKNTAEFRF</sequence>